<feature type="compositionally biased region" description="Polar residues" evidence="1">
    <location>
        <begin position="1"/>
        <end position="13"/>
    </location>
</feature>
<feature type="region of interest" description="Disordered" evidence="1">
    <location>
        <begin position="1"/>
        <end position="35"/>
    </location>
</feature>
<proteinExistence type="predicted"/>
<dbReference type="SMART" id="SM00530">
    <property type="entry name" value="HTH_XRE"/>
    <property type="match status" value="1"/>
</dbReference>
<name>A0A6C0AYE1_9ZZZZ</name>
<dbReference type="SUPFAM" id="SSF47413">
    <property type="entry name" value="lambda repressor-like DNA-binding domains"/>
    <property type="match status" value="1"/>
</dbReference>
<dbReference type="PROSITE" id="PS50943">
    <property type="entry name" value="HTH_CROC1"/>
    <property type="match status" value="1"/>
</dbReference>
<feature type="compositionally biased region" description="Basic and acidic residues" evidence="1">
    <location>
        <begin position="14"/>
        <end position="25"/>
    </location>
</feature>
<evidence type="ECO:0000313" key="3">
    <source>
        <dbReference type="EMBL" id="QHS84802.1"/>
    </source>
</evidence>
<dbReference type="Pfam" id="PF12844">
    <property type="entry name" value="HTH_19"/>
    <property type="match status" value="1"/>
</dbReference>
<dbReference type="AlphaFoldDB" id="A0A6C0AYE1"/>
<dbReference type="Gene3D" id="1.10.260.40">
    <property type="entry name" value="lambda repressor-like DNA-binding domains"/>
    <property type="match status" value="1"/>
</dbReference>
<evidence type="ECO:0000256" key="1">
    <source>
        <dbReference type="SAM" id="MobiDB-lite"/>
    </source>
</evidence>
<dbReference type="GO" id="GO:0003677">
    <property type="term" value="F:DNA binding"/>
    <property type="evidence" value="ECO:0007669"/>
    <property type="project" value="InterPro"/>
</dbReference>
<dbReference type="InterPro" id="IPR010982">
    <property type="entry name" value="Lambda_DNA-bd_dom_sf"/>
</dbReference>
<feature type="domain" description="HTH cro/C1-type" evidence="2">
    <location>
        <begin position="52"/>
        <end position="102"/>
    </location>
</feature>
<protein>
    <recommendedName>
        <fullName evidence="2">HTH cro/C1-type domain-containing protein</fullName>
    </recommendedName>
</protein>
<dbReference type="CDD" id="cd00093">
    <property type="entry name" value="HTH_XRE"/>
    <property type="match status" value="1"/>
</dbReference>
<organism evidence="3">
    <name type="scientific">viral metagenome</name>
    <dbReference type="NCBI Taxonomy" id="1070528"/>
    <lineage>
        <taxon>unclassified sequences</taxon>
        <taxon>metagenomes</taxon>
        <taxon>organismal metagenomes</taxon>
    </lineage>
</organism>
<reference evidence="3" key="1">
    <citation type="journal article" date="2020" name="Nature">
        <title>Giant virus diversity and host interactions through global metagenomics.</title>
        <authorList>
            <person name="Schulz F."/>
            <person name="Roux S."/>
            <person name="Paez-Espino D."/>
            <person name="Jungbluth S."/>
            <person name="Walsh D.A."/>
            <person name="Denef V.J."/>
            <person name="McMahon K.D."/>
            <person name="Konstantinidis K.T."/>
            <person name="Eloe-Fadrosh E.A."/>
            <person name="Kyrpides N.C."/>
            <person name="Woyke T."/>
        </authorList>
    </citation>
    <scope>NUCLEOTIDE SEQUENCE</scope>
    <source>
        <strain evidence="3">GVMAG-S-ERX556022-25</strain>
    </source>
</reference>
<sequence>MEHQDWNNITFTNKKQEKQERKEKQNSNYFSSPETMKMEAPKLLGQLICQGRNTKKLTQKMLASELQISTSILSRWESNKEFPNNKQIADIEKKLGIKLPRMKKTKVDQN</sequence>
<dbReference type="InterPro" id="IPR001387">
    <property type="entry name" value="Cro/C1-type_HTH"/>
</dbReference>
<evidence type="ECO:0000259" key="2">
    <source>
        <dbReference type="PROSITE" id="PS50943"/>
    </source>
</evidence>
<accession>A0A6C0AYE1</accession>
<dbReference type="EMBL" id="MN738813">
    <property type="protein sequence ID" value="QHS84802.1"/>
    <property type="molecule type" value="Genomic_DNA"/>
</dbReference>